<gene>
    <name evidence="1" type="ordered locus">APH_0637</name>
</gene>
<sequence>MVLKVVINLKDLYMVQPSVYTGAVIIHSGIILREADPELL</sequence>
<reference evidence="1 2" key="1">
    <citation type="journal article" date="2006" name="PLoS Genet.">
        <title>Comparative genomics of emerging human ehrlichiosis agents.</title>
        <authorList>
            <person name="Dunning Hotopp J.C."/>
            <person name="Lin M."/>
            <person name="Madupu R."/>
            <person name="Crabtree J."/>
            <person name="Angiuoli S.V."/>
            <person name="Eisen J.A."/>
            <person name="Seshadri R."/>
            <person name="Ren Q."/>
            <person name="Wu M."/>
            <person name="Utterback T.R."/>
            <person name="Smith S."/>
            <person name="Lewis M."/>
            <person name="Khouri H."/>
            <person name="Zhang C."/>
            <person name="Niu H."/>
            <person name="Lin Q."/>
            <person name="Ohashi N."/>
            <person name="Zhi N."/>
            <person name="Nelson W."/>
            <person name="Brinkac L.M."/>
            <person name="Dodson R.J."/>
            <person name="Rosovitz M.J."/>
            <person name="Sundaram J."/>
            <person name="Daugherty S.C."/>
            <person name="Davidsen T."/>
            <person name="Durkin A.S."/>
            <person name="Gwinn M."/>
            <person name="Haft D.H."/>
            <person name="Selengut J.D."/>
            <person name="Sullivan S.A."/>
            <person name="Zafar N."/>
            <person name="Zhou L."/>
            <person name="Benahmed F."/>
            <person name="Forberger H."/>
            <person name="Halpin R."/>
            <person name="Mulligan S."/>
            <person name="Robinson J."/>
            <person name="White O."/>
            <person name="Rikihisa Y."/>
            <person name="Tettelin H."/>
        </authorList>
    </citation>
    <scope>NUCLEOTIDE SEQUENCE [LARGE SCALE GENOMIC DNA]</scope>
    <source>
        <strain evidence="1 2">HZ</strain>
    </source>
</reference>
<organism evidence="1 2">
    <name type="scientific">Anaplasma phagocytophilum (strain HZ)</name>
    <dbReference type="NCBI Taxonomy" id="212042"/>
    <lineage>
        <taxon>Bacteria</taxon>
        <taxon>Pseudomonadati</taxon>
        <taxon>Pseudomonadota</taxon>
        <taxon>Alphaproteobacteria</taxon>
        <taxon>Rickettsiales</taxon>
        <taxon>Anaplasmataceae</taxon>
        <taxon>Anaplasma</taxon>
        <taxon>phagocytophilum group</taxon>
    </lineage>
</organism>
<dbReference type="HOGENOM" id="CLU_3283994_0_0_5"/>
<accession>Q2GK78</accession>
<dbReference type="EMBL" id="CP000235">
    <property type="protein sequence ID" value="ABD43299.1"/>
    <property type="molecule type" value="Genomic_DNA"/>
</dbReference>
<dbReference type="KEGG" id="aph:APH_0637"/>
<name>Q2GK78_ANAPZ</name>
<dbReference type="EnsemblBacteria" id="ABD43299">
    <property type="protein sequence ID" value="ABD43299"/>
    <property type="gene ID" value="APH_0637"/>
</dbReference>
<dbReference type="PaxDb" id="212042-APH_0637"/>
<proteinExistence type="predicted"/>
<protein>
    <submittedName>
        <fullName evidence="1">Uncharacterized protein</fullName>
    </submittedName>
</protein>
<evidence type="ECO:0000313" key="1">
    <source>
        <dbReference type="EMBL" id="ABD43299.1"/>
    </source>
</evidence>
<dbReference type="AlphaFoldDB" id="Q2GK78"/>
<dbReference type="Proteomes" id="UP000001943">
    <property type="component" value="Chromosome"/>
</dbReference>
<evidence type="ECO:0000313" key="2">
    <source>
        <dbReference type="Proteomes" id="UP000001943"/>
    </source>
</evidence>
<keyword evidence="2" id="KW-1185">Reference proteome</keyword>